<evidence type="ECO:0000256" key="3">
    <source>
        <dbReference type="SAM" id="MobiDB-lite"/>
    </source>
</evidence>
<dbReference type="PRINTS" id="PR00190">
    <property type="entry name" value="ACTIN"/>
</dbReference>
<dbReference type="EMBL" id="HBIW01001166">
    <property type="protein sequence ID" value="CAE0685565.1"/>
    <property type="molecule type" value="Transcribed_RNA"/>
</dbReference>
<dbReference type="Proteomes" id="UP000789595">
    <property type="component" value="Unassembled WGS sequence"/>
</dbReference>
<comment type="similarity">
    <text evidence="2">Belongs to the actin family.</text>
</comment>
<dbReference type="OrthoDB" id="186060at2759"/>
<dbReference type="Pfam" id="PF00022">
    <property type="entry name" value="Actin"/>
    <property type="match status" value="2"/>
</dbReference>
<gene>
    <name evidence="4" type="ORF">PCAL00307_LOCUS999</name>
    <name evidence="5" type="ORF">PECAL_3P25040</name>
</gene>
<evidence type="ECO:0000313" key="5">
    <source>
        <dbReference type="EMBL" id="CAH0372504.1"/>
    </source>
</evidence>
<dbReference type="InterPro" id="IPR004000">
    <property type="entry name" value="Actin"/>
</dbReference>
<comment type="catalytic activity">
    <reaction evidence="1">
        <text>ATP + H2O = ADP + phosphate + H(+)</text>
        <dbReference type="Rhea" id="RHEA:13065"/>
        <dbReference type="ChEBI" id="CHEBI:15377"/>
        <dbReference type="ChEBI" id="CHEBI:15378"/>
        <dbReference type="ChEBI" id="CHEBI:30616"/>
        <dbReference type="ChEBI" id="CHEBI:43474"/>
        <dbReference type="ChEBI" id="CHEBI:456216"/>
    </reaction>
</comment>
<dbReference type="AlphaFoldDB" id="A0A7S3ZJY5"/>
<dbReference type="SMART" id="SM00268">
    <property type="entry name" value="ACTIN"/>
    <property type="match status" value="1"/>
</dbReference>
<evidence type="ECO:0000256" key="2">
    <source>
        <dbReference type="RuleBase" id="RU000487"/>
    </source>
</evidence>
<reference evidence="4" key="1">
    <citation type="submission" date="2021-01" db="EMBL/GenBank/DDBJ databases">
        <authorList>
            <person name="Corre E."/>
            <person name="Pelletier E."/>
            <person name="Niang G."/>
            <person name="Scheremetjew M."/>
            <person name="Finn R."/>
            <person name="Kale V."/>
            <person name="Holt S."/>
            <person name="Cochrane G."/>
            <person name="Meng A."/>
            <person name="Brown T."/>
            <person name="Cohen L."/>
        </authorList>
    </citation>
    <scope>NUCLEOTIDE SEQUENCE</scope>
    <source>
        <strain evidence="4">CCMP1756</strain>
    </source>
</reference>
<reference evidence="5" key="2">
    <citation type="submission" date="2021-11" db="EMBL/GenBank/DDBJ databases">
        <authorList>
            <consortium name="Genoscope - CEA"/>
            <person name="William W."/>
        </authorList>
    </citation>
    <scope>NUCLEOTIDE SEQUENCE</scope>
</reference>
<dbReference type="InterPro" id="IPR043129">
    <property type="entry name" value="ATPase_NBD"/>
</dbReference>
<evidence type="ECO:0000313" key="4">
    <source>
        <dbReference type="EMBL" id="CAE0685565.1"/>
    </source>
</evidence>
<feature type="region of interest" description="Disordered" evidence="3">
    <location>
        <begin position="42"/>
        <end position="67"/>
    </location>
</feature>
<evidence type="ECO:0008006" key="7">
    <source>
        <dbReference type="Google" id="ProtNLM"/>
    </source>
</evidence>
<dbReference type="SUPFAM" id="SSF53067">
    <property type="entry name" value="Actin-like ATPase domain"/>
    <property type="match status" value="2"/>
</dbReference>
<protein>
    <recommendedName>
        <fullName evidence="7">Actin</fullName>
    </recommendedName>
</protein>
<evidence type="ECO:0000256" key="1">
    <source>
        <dbReference type="ARBA" id="ARBA00049360"/>
    </source>
</evidence>
<organism evidence="4">
    <name type="scientific">Pelagomonas calceolata</name>
    <dbReference type="NCBI Taxonomy" id="35677"/>
    <lineage>
        <taxon>Eukaryota</taxon>
        <taxon>Sar</taxon>
        <taxon>Stramenopiles</taxon>
        <taxon>Ochrophyta</taxon>
        <taxon>Pelagophyceae</taxon>
        <taxon>Pelagomonadales</taxon>
        <taxon>Pelagomonadaceae</taxon>
        <taxon>Pelagomonas</taxon>
    </lineage>
</organism>
<evidence type="ECO:0000313" key="6">
    <source>
        <dbReference type="Proteomes" id="UP000789595"/>
    </source>
</evidence>
<accession>A0A7S3ZJY5</accession>
<name>A0A7S3ZJY5_9STRA</name>
<proteinExistence type="inferred from homology"/>
<dbReference type="CDD" id="cd10169">
    <property type="entry name" value="ASKHA_NBD_actin-like"/>
    <property type="match status" value="1"/>
</dbReference>
<keyword evidence="6" id="KW-1185">Reference proteome</keyword>
<dbReference type="Gene3D" id="3.30.420.40">
    <property type="match status" value="2"/>
</dbReference>
<sequence length="377" mass="40449">MVYGQFHDCDAGSTIILDVGSSSVKAGFCGEDLPRAVFPARVGDKPTHKKRSARGMPESAEATPATRRDFPVRDGAVADWDLLGKLLELTFTEELETTPEQGYAVLVAEAPGAKEEQRERMARLLFETLKAPAVCFYNAAALSLFASGRTRGLVLDVGASVSKAVPVFEGFGIAHALTTSKRAGAAVTAVLAEKMGLGHDDARRAKEKACAFGAPEDVEVELPDGTVVSVDAAARALAPEALFEDREVGEVDEDCTSLTRPGDDDRNLQTLVASSLQLCDKDLQVEFAENVVLAGGTTMLPGFCGRLQNELERGLSHRARCVPGGAGGPAERGYTKQRKHAAWVGGSLFASLETFEHIKVTKREWEDDEEAVHKRSF</sequence>
<dbReference type="Gene3D" id="3.90.640.10">
    <property type="entry name" value="Actin, Chain A, domain 4"/>
    <property type="match status" value="1"/>
</dbReference>
<dbReference type="PANTHER" id="PTHR11937">
    <property type="entry name" value="ACTIN"/>
    <property type="match status" value="1"/>
</dbReference>
<dbReference type="EMBL" id="CAKKNE010000003">
    <property type="protein sequence ID" value="CAH0372504.1"/>
    <property type="molecule type" value="Genomic_DNA"/>
</dbReference>